<proteinExistence type="predicted"/>
<sequence>MNVEINLLREKPKAHPIFRILIYILIATVLASGAFMYVKYSSVSSEIEMLETKIKSAEAERIALEAKITDMQSGSFIDEYVQDVNKIEAFHFSSVGILNDFVKLLPERGYFIDYTFSENGIVDIYVKFDTLPEMSMYTDGLSSLSFVTNVSLDDIEIKEVSNNENEVLPRFYVQYSITLDLETVKAVQAEQEGGE</sequence>
<keyword evidence="1" id="KW-0175">Coiled coil</keyword>
<reference evidence="2 3" key="2">
    <citation type="submission" date="2017-09" db="EMBL/GenBank/DDBJ databases">
        <title>Bacillus patelloidae sp. nov., isolated from the intestinal tract of a marine limpet.</title>
        <authorList>
            <person name="Liu R."/>
            <person name="Dong C."/>
            <person name="Shao Z."/>
        </authorList>
    </citation>
    <scope>NUCLEOTIDE SEQUENCE [LARGE SCALE GENOMIC DNA]</scope>
    <source>
        <strain evidence="2 3">SA5d-4</strain>
    </source>
</reference>
<dbReference type="Proteomes" id="UP000217083">
    <property type="component" value="Unassembled WGS sequence"/>
</dbReference>
<keyword evidence="3" id="KW-1185">Reference proteome</keyword>
<organism evidence="2 3">
    <name type="scientific">Lottiidibacillus patelloidae</name>
    <dbReference type="NCBI Taxonomy" id="2670334"/>
    <lineage>
        <taxon>Bacteria</taxon>
        <taxon>Bacillati</taxon>
        <taxon>Bacillota</taxon>
        <taxon>Bacilli</taxon>
        <taxon>Bacillales</taxon>
        <taxon>Bacillaceae</taxon>
        <taxon>Lottiidibacillus</taxon>
    </lineage>
</organism>
<dbReference type="AlphaFoldDB" id="A0A263BVT5"/>
<name>A0A263BVT5_9BACI</name>
<protein>
    <recommendedName>
        <fullName evidence="4">Fimbrial assembly protein</fullName>
    </recommendedName>
</protein>
<accession>A0A263BVT5</accession>
<evidence type="ECO:0000313" key="3">
    <source>
        <dbReference type="Proteomes" id="UP000217083"/>
    </source>
</evidence>
<evidence type="ECO:0000256" key="1">
    <source>
        <dbReference type="SAM" id="Coils"/>
    </source>
</evidence>
<comment type="caution">
    <text evidence="2">The sequence shown here is derived from an EMBL/GenBank/DDBJ whole genome shotgun (WGS) entry which is preliminary data.</text>
</comment>
<dbReference type="RefSeq" id="WP_094923085.1">
    <property type="nucleotide sequence ID" value="NZ_NPIA01000002.1"/>
</dbReference>
<gene>
    <name evidence="2" type="ORF">CIB95_05765</name>
</gene>
<evidence type="ECO:0008006" key="4">
    <source>
        <dbReference type="Google" id="ProtNLM"/>
    </source>
</evidence>
<evidence type="ECO:0000313" key="2">
    <source>
        <dbReference type="EMBL" id="OZM57863.1"/>
    </source>
</evidence>
<dbReference type="EMBL" id="NPIA01000002">
    <property type="protein sequence ID" value="OZM57863.1"/>
    <property type="molecule type" value="Genomic_DNA"/>
</dbReference>
<reference evidence="3" key="1">
    <citation type="submission" date="2017-08" db="EMBL/GenBank/DDBJ databases">
        <authorList>
            <person name="Huang Z."/>
        </authorList>
    </citation>
    <scope>NUCLEOTIDE SEQUENCE [LARGE SCALE GENOMIC DNA]</scope>
    <source>
        <strain evidence="3">SA5d-4</strain>
    </source>
</reference>
<feature type="coiled-coil region" evidence="1">
    <location>
        <begin position="40"/>
        <end position="74"/>
    </location>
</feature>